<keyword evidence="3 5" id="KW-0560">Oxidoreductase</keyword>
<dbReference type="FunFam" id="2.60.120.330:FF:000005">
    <property type="entry name" value="1-aminocyclopropane-1-carboxylate oxidase homolog 1"/>
    <property type="match status" value="1"/>
</dbReference>
<protein>
    <recommendedName>
        <fullName evidence="6">Fe2OG dioxygenase domain-containing protein</fullName>
    </recommendedName>
</protein>
<dbReference type="InterPro" id="IPR027443">
    <property type="entry name" value="IPNS-like_sf"/>
</dbReference>
<evidence type="ECO:0000256" key="2">
    <source>
        <dbReference type="ARBA" id="ARBA00022723"/>
    </source>
</evidence>
<dbReference type="Pfam" id="PF14226">
    <property type="entry name" value="DIOX_N"/>
    <property type="match status" value="1"/>
</dbReference>
<dbReference type="AlphaFoldDB" id="A0A803KSU9"/>
<keyword evidence="8" id="KW-1185">Reference proteome</keyword>
<reference evidence="7" key="2">
    <citation type="submission" date="2021-03" db="UniProtKB">
        <authorList>
            <consortium name="EnsemblPlants"/>
        </authorList>
    </citation>
    <scope>IDENTIFICATION</scope>
</reference>
<dbReference type="InterPro" id="IPR005123">
    <property type="entry name" value="Oxoglu/Fe-dep_dioxygenase_dom"/>
</dbReference>
<dbReference type="PANTHER" id="PTHR10209">
    <property type="entry name" value="OXIDOREDUCTASE, 2OG-FE II OXYGENASE FAMILY PROTEIN"/>
    <property type="match status" value="1"/>
</dbReference>
<name>A0A803KSU9_CHEQI</name>
<sequence>MSNYPFMNETQSSYDRINNLKAFDEEKTGVKGLVDGGVEKVPSIFVRPLEDRSKDLGTNAENIGVPVIDFAHVGESDGQIDKVVNEIISASKKWGFFQVINHEIPLELLEKMIEGARMFHEQDDEAKKQIYSRDFFSKKASFLSNHDLYKSKAANWRDTFYFNALTGEVDPQELPPICKDVTLEYVDHMVKFVNNILQLLSMGLGLKPKHLEELDISKGWSLGCHYYPACPEPQLTLGTNGHADITFLTVLLQDQVGGLQVLHENQWVNVEPITGALIIVSNGRLKSVYHRSTVNSVGPRISVPFFVQGFFSSKKIYGPIKELTSEENPPIYREFSTEENLTHFFSKSLDEIGIDHFKLHSLS</sequence>
<comment type="similarity">
    <text evidence="1 5">Belongs to the iron/ascorbate-dependent oxidoreductase family.</text>
</comment>
<dbReference type="PANTHER" id="PTHR10209:SF429">
    <property type="entry name" value="1-AMINOCYCLOPROPANE-1-CARBOXYLATE OXIDASE HOMOLOG 1-LIKE"/>
    <property type="match status" value="1"/>
</dbReference>
<dbReference type="Pfam" id="PF03171">
    <property type="entry name" value="2OG-FeII_Oxy"/>
    <property type="match status" value="1"/>
</dbReference>
<dbReference type="InterPro" id="IPR044861">
    <property type="entry name" value="IPNS-like_FE2OG_OXY"/>
</dbReference>
<proteinExistence type="inferred from homology"/>
<dbReference type="EnsemblPlants" id="AUR62002107-RA">
    <property type="protein sequence ID" value="AUR62002107-RA:cds"/>
    <property type="gene ID" value="AUR62002107"/>
</dbReference>
<dbReference type="SUPFAM" id="SSF51197">
    <property type="entry name" value="Clavaminate synthase-like"/>
    <property type="match status" value="1"/>
</dbReference>
<feature type="domain" description="Fe2OG dioxygenase" evidence="6">
    <location>
        <begin position="218"/>
        <end position="309"/>
    </location>
</feature>
<reference evidence="7" key="1">
    <citation type="journal article" date="2017" name="Nature">
        <title>The genome of Chenopodium quinoa.</title>
        <authorList>
            <person name="Jarvis D.E."/>
            <person name="Ho Y.S."/>
            <person name="Lightfoot D.J."/>
            <person name="Schmoeckel S.M."/>
            <person name="Li B."/>
            <person name="Borm T.J.A."/>
            <person name="Ohyanagi H."/>
            <person name="Mineta K."/>
            <person name="Michell C.T."/>
            <person name="Saber N."/>
            <person name="Kharbatia N.M."/>
            <person name="Rupper R.R."/>
            <person name="Sharp A.R."/>
            <person name="Dally N."/>
            <person name="Boughton B.A."/>
            <person name="Woo Y.H."/>
            <person name="Gao G."/>
            <person name="Schijlen E.G.W.M."/>
            <person name="Guo X."/>
            <person name="Momin A.A."/>
            <person name="Negrao S."/>
            <person name="Al-Babili S."/>
            <person name="Gehring C."/>
            <person name="Roessner U."/>
            <person name="Jung C."/>
            <person name="Murphy K."/>
            <person name="Arold S.T."/>
            <person name="Gojobori T."/>
            <person name="van der Linden C.G."/>
            <person name="van Loo E.N."/>
            <person name="Jellen E.N."/>
            <person name="Maughan P.J."/>
            <person name="Tester M."/>
        </authorList>
    </citation>
    <scope>NUCLEOTIDE SEQUENCE [LARGE SCALE GENOMIC DNA]</scope>
    <source>
        <strain evidence="7">cv. PI 614886</strain>
    </source>
</reference>
<dbReference type="GO" id="GO:0051213">
    <property type="term" value="F:dioxygenase activity"/>
    <property type="evidence" value="ECO:0007669"/>
    <property type="project" value="UniProtKB-ARBA"/>
</dbReference>
<dbReference type="PROSITE" id="PS51471">
    <property type="entry name" value="FE2OG_OXY"/>
    <property type="match status" value="1"/>
</dbReference>
<organism evidence="7 8">
    <name type="scientific">Chenopodium quinoa</name>
    <name type="common">Quinoa</name>
    <dbReference type="NCBI Taxonomy" id="63459"/>
    <lineage>
        <taxon>Eukaryota</taxon>
        <taxon>Viridiplantae</taxon>
        <taxon>Streptophyta</taxon>
        <taxon>Embryophyta</taxon>
        <taxon>Tracheophyta</taxon>
        <taxon>Spermatophyta</taxon>
        <taxon>Magnoliopsida</taxon>
        <taxon>eudicotyledons</taxon>
        <taxon>Gunneridae</taxon>
        <taxon>Pentapetalae</taxon>
        <taxon>Caryophyllales</taxon>
        <taxon>Chenopodiaceae</taxon>
        <taxon>Chenopodioideae</taxon>
        <taxon>Atripliceae</taxon>
        <taxon>Chenopodium</taxon>
    </lineage>
</organism>
<dbReference type="Gramene" id="AUR62002107-RA">
    <property type="protein sequence ID" value="AUR62002107-RA:cds"/>
    <property type="gene ID" value="AUR62002107"/>
</dbReference>
<dbReference type="Proteomes" id="UP000596660">
    <property type="component" value="Unplaced"/>
</dbReference>
<keyword evidence="2 5" id="KW-0479">Metal-binding</keyword>
<keyword evidence="4 5" id="KW-0408">Iron</keyword>
<evidence type="ECO:0000256" key="5">
    <source>
        <dbReference type="RuleBase" id="RU003682"/>
    </source>
</evidence>
<dbReference type="OMA" id="ECAKARN"/>
<evidence type="ECO:0000259" key="6">
    <source>
        <dbReference type="PROSITE" id="PS51471"/>
    </source>
</evidence>
<evidence type="ECO:0000256" key="3">
    <source>
        <dbReference type="ARBA" id="ARBA00023002"/>
    </source>
</evidence>
<evidence type="ECO:0000313" key="8">
    <source>
        <dbReference type="Proteomes" id="UP000596660"/>
    </source>
</evidence>
<dbReference type="Gene3D" id="2.60.120.330">
    <property type="entry name" value="B-lactam Antibiotic, Isopenicillin N Synthase, Chain"/>
    <property type="match status" value="1"/>
</dbReference>
<evidence type="ECO:0000256" key="4">
    <source>
        <dbReference type="ARBA" id="ARBA00023004"/>
    </source>
</evidence>
<dbReference type="InterPro" id="IPR026992">
    <property type="entry name" value="DIOX_N"/>
</dbReference>
<accession>A0A803KSU9</accession>
<evidence type="ECO:0000313" key="7">
    <source>
        <dbReference type="EnsemblPlants" id="AUR62002107-RA:cds"/>
    </source>
</evidence>
<dbReference type="GO" id="GO:0046872">
    <property type="term" value="F:metal ion binding"/>
    <property type="evidence" value="ECO:0007669"/>
    <property type="project" value="UniProtKB-KW"/>
</dbReference>
<evidence type="ECO:0000256" key="1">
    <source>
        <dbReference type="ARBA" id="ARBA00008056"/>
    </source>
</evidence>